<name>A0A1L8MM78_9STRE</name>
<proteinExistence type="inferred from homology"/>
<evidence type="ECO:0000313" key="4">
    <source>
        <dbReference type="EMBL" id="OJF71848.1"/>
    </source>
</evidence>
<evidence type="ECO:0000313" key="5">
    <source>
        <dbReference type="Proteomes" id="UP000182015"/>
    </source>
</evidence>
<organism evidence="4 5">
    <name type="scientific">Streptococcus bovimastitidis</name>
    <dbReference type="NCBI Taxonomy" id="1856638"/>
    <lineage>
        <taxon>Bacteria</taxon>
        <taxon>Bacillati</taxon>
        <taxon>Bacillota</taxon>
        <taxon>Bacilli</taxon>
        <taxon>Lactobacillales</taxon>
        <taxon>Streptococcaceae</taxon>
        <taxon>Streptococcus</taxon>
    </lineage>
</organism>
<dbReference type="AlphaFoldDB" id="A0A1L8MM78"/>
<keyword evidence="5" id="KW-1185">Reference proteome</keyword>
<dbReference type="Gene3D" id="3.40.50.1820">
    <property type="entry name" value="alpha/beta hydrolase"/>
    <property type="match status" value="1"/>
</dbReference>
<dbReference type="PANTHER" id="PTHR10655">
    <property type="entry name" value="LYSOPHOSPHOLIPASE-RELATED"/>
    <property type="match status" value="1"/>
</dbReference>
<keyword evidence="2" id="KW-0378">Hydrolase</keyword>
<reference evidence="5" key="1">
    <citation type="submission" date="2016-06" db="EMBL/GenBank/DDBJ databases">
        <authorList>
            <person name="de Vries S.P.W."/>
            <person name="Hadjirin N.F."/>
            <person name="Lay E.M."/>
            <person name="Zadoks R.N."/>
            <person name="Peacock S.J."/>
            <person name="Parkhill J."/>
            <person name="Grant A.J."/>
            <person name="Mcdougall S."/>
            <person name="Holmes M.A."/>
        </authorList>
    </citation>
    <scope>NUCLEOTIDE SEQUENCE [LARGE SCALE GENOMIC DNA]</scope>
    <source>
        <strain evidence="5">NZ1587</strain>
    </source>
</reference>
<dbReference type="EMBL" id="LZDD01000002">
    <property type="protein sequence ID" value="OJF71848.1"/>
    <property type="molecule type" value="Genomic_DNA"/>
</dbReference>
<feature type="domain" description="Phospholipase/carboxylesterase/thioesterase" evidence="3">
    <location>
        <begin position="9"/>
        <end position="197"/>
    </location>
</feature>
<dbReference type="InterPro" id="IPR029058">
    <property type="entry name" value="AB_hydrolase_fold"/>
</dbReference>
<dbReference type="Pfam" id="PF02230">
    <property type="entry name" value="Abhydrolase_2"/>
    <property type="match status" value="1"/>
</dbReference>
<dbReference type="RefSeq" id="WP_071794139.1">
    <property type="nucleotide sequence ID" value="NZ_LZDD01000002.1"/>
</dbReference>
<dbReference type="OrthoDB" id="9796570at2"/>
<dbReference type="InterPro" id="IPR050565">
    <property type="entry name" value="LYPA1-2/EST-like"/>
</dbReference>
<evidence type="ECO:0000256" key="2">
    <source>
        <dbReference type="ARBA" id="ARBA00022801"/>
    </source>
</evidence>
<dbReference type="Proteomes" id="UP000182015">
    <property type="component" value="Unassembled WGS sequence"/>
</dbReference>
<dbReference type="STRING" id="1856638.A9Q68_07650"/>
<gene>
    <name evidence="4" type="ORF">A9Q68_07650</name>
</gene>
<evidence type="ECO:0000256" key="1">
    <source>
        <dbReference type="ARBA" id="ARBA00006499"/>
    </source>
</evidence>
<dbReference type="SUPFAM" id="SSF53474">
    <property type="entry name" value="alpha/beta-Hydrolases"/>
    <property type="match status" value="1"/>
</dbReference>
<sequence>MTKWSYYKGKDKQPLLILLHGTGGDEESLFPLVPYLNPDANILALRGEDSENGALRFFKRLAEGQFDQADLEMRGKQLSRELSQFMTDYDFPAEQVILVGFSNGSNMAINLLLQDESPFKQAILFAPMYPIDTSSLQEEKRETKVFISMGEKDPIVPLSQSQKVIHEFESRKAQVTPFWVRSHEVTLESLQAAHDWLLNIEKN</sequence>
<accession>A0A1L8MM78</accession>
<comment type="caution">
    <text evidence="4">The sequence shown here is derived from an EMBL/GenBank/DDBJ whole genome shotgun (WGS) entry which is preliminary data.</text>
</comment>
<evidence type="ECO:0000259" key="3">
    <source>
        <dbReference type="Pfam" id="PF02230"/>
    </source>
</evidence>
<dbReference type="GO" id="GO:0016787">
    <property type="term" value="F:hydrolase activity"/>
    <property type="evidence" value="ECO:0007669"/>
    <property type="project" value="UniProtKB-KW"/>
</dbReference>
<dbReference type="PANTHER" id="PTHR10655:SF17">
    <property type="entry name" value="LYSOPHOSPHOLIPASE-LIKE PROTEIN 1"/>
    <property type="match status" value="1"/>
</dbReference>
<dbReference type="InterPro" id="IPR003140">
    <property type="entry name" value="PLipase/COase/thioEstase"/>
</dbReference>
<comment type="similarity">
    <text evidence="1">Belongs to the AB hydrolase superfamily. AB hydrolase 2 family.</text>
</comment>
<protein>
    <submittedName>
        <fullName evidence="4">Carboxylesterase</fullName>
    </submittedName>
</protein>